<proteinExistence type="predicted"/>
<evidence type="ECO:0000313" key="3">
    <source>
        <dbReference type="EMBL" id="KAF1751967.1"/>
    </source>
</evidence>
<dbReference type="PANTHER" id="PTHR47248">
    <property type="entry name" value="PROTEIN CBG06772"/>
    <property type="match status" value="1"/>
</dbReference>
<dbReference type="InterPro" id="IPR052861">
    <property type="entry name" value="BPTI/Kunitz_domain"/>
</dbReference>
<accession>A0A6A5GA11</accession>
<dbReference type="PROSITE" id="PS00280">
    <property type="entry name" value="BPTI_KUNITZ_1"/>
    <property type="match status" value="1"/>
</dbReference>
<dbReference type="CDD" id="cd00109">
    <property type="entry name" value="Kunitz-type"/>
    <property type="match status" value="1"/>
</dbReference>
<dbReference type="KEGG" id="crq:GCK72_018521"/>
<feature type="domain" description="BPTI/Kunitz inhibitor" evidence="2">
    <location>
        <begin position="166"/>
        <end position="222"/>
    </location>
</feature>
<gene>
    <name evidence="3" type="ORF">GCK72_018521</name>
</gene>
<dbReference type="PROSITE" id="PS50279">
    <property type="entry name" value="BPTI_KUNITZ_2"/>
    <property type="match status" value="2"/>
</dbReference>
<dbReference type="Pfam" id="PF00014">
    <property type="entry name" value="Kunitz_BPTI"/>
    <property type="match status" value="2"/>
</dbReference>
<dbReference type="PANTHER" id="PTHR47248:SF7">
    <property type="entry name" value="BPTI_KUNITZ INHIBITOR DOMAIN-CONTAINING PROTEIN"/>
    <property type="match status" value="1"/>
</dbReference>
<dbReference type="Gene3D" id="4.10.410.10">
    <property type="entry name" value="Pancreatic trypsin inhibitor Kunitz domain"/>
    <property type="match status" value="2"/>
</dbReference>
<dbReference type="EMBL" id="WUAV01000005">
    <property type="protein sequence ID" value="KAF1751967.1"/>
    <property type="molecule type" value="Genomic_DNA"/>
</dbReference>
<evidence type="ECO:0000313" key="4">
    <source>
        <dbReference type="Proteomes" id="UP000483820"/>
    </source>
</evidence>
<feature type="signal peptide" evidence="1">
    <location>
        <begin position="1"/>
        <end position="17"/>
    </location>
</feature>
<dbReference type="GeneID" id="9811959"/>
<protein>
    <recommendedName>
        <fullName evidence="2">BPTI/Kunitz inhibitor domain-containing protein</fullName>
    </recommendedName>
</protein>
<evidence type="ECO:0000256" key="1">
    <source>
        <dbReference type="SAM" id="SignalP"/>
    </source>
</evidence>
<dbReference type="InterPro" id="IPR002223">
    <property type="entry name" value="Kunitz_BPTI"/>
</dbReference>
<dbReference type="Proteomes" id="UP000483820">
    <property type="component" value="Chromosome V"/>
</dbReference>
<sequence>MLLLVLVILFFLENVKPGKEHIAGACHDPLVFGTTPCNKQWSIRYHMDVPTETCLAFNFTGCGDNWNNFETSQACYEQCLPVDHHKCPAASTIYKTITGRTACTDDCDCGTGRYCDIGQGHGHCCEQEIKDKVDSDYNPPCPLGQSSVKQKLNGITIQLLALPPQCTAPLVMNSNGSDNCKPKPKLKFHFDVSTAFCMNFQSNECLKNENSFDSVGTCASTCLKENYKGCPFRRNPVIPFQCRSNKDCNRNVNSDQKDLLYCTREGTCCKSADLAELRSVFNVTCPPGRQKVQYTYKSSTRLLIGKSCDSKMCPVNSTCHKEK</sequence>
<dbReference type="AlphaFoldDB" id="A0A6A5GA11"/>
<dbReference type="RefSeq" id="XP_003114105.2">
    <property type="nucleotide sequence ID" value="XM_003114057.2"/>
</dbReference>
<organism evidence="3 4">
    <name type="scientific">Caenorhabditis remanei</name>
    <name type="common">Caenorhabditis vulgaris</name>
    <dbReference type="NCBI Taxonomy" id="31234"/>
    <lineage>
        <taxon>Eukaryota</taxon>
        <taxon>Metazoa</taxon>
        <taxon>Ecdysozoa</taxon>
        <taxon>Nematoda</taxon>
        <taxon>Chromadorea</taxon>
        <taxon>Rhabditida</taxon>
        <taxon>Rhabditina</taxon>
        <taxon>Rhabditomorpha</taxon>
        <taxon>Rhabditoidea</taxon>
        <taxon>Rhabditidae</taxon>
        <taxon>Peloderinae</taxon>
        <taxon>Caenorhabditis</taxon>
    </lineage>
</organism>
<dbReference type="SUPFAM" id="SSF57362">
    <property type="entry name" value="BPTI-like"/>
    <property type="match status" value="2"/>
</dbReference>
<comment type="caution">
    <text evidence="3">The sequence shown here is derived from an EMBL/GenBank/DDBJ whole genome shotgun (WGS) entry which is preliminary data.</text>
</comment>
<dbReference type="InterPro" id="IPR020901">
    <property type="entry name" value="Prtase_inh_Kunz-CS"/>
</dbReference>
<reference evidence="3 4" key="1">
    <citation type="submission" date="2019-12" db="EMBL/GenBank/DDBJ databases">
        <title>Chromosome-level assembly of the Caenorhabditis remanei genome.</title>
        <authorList>
            <person name="Teterina A.A."/>
            <person name="Willis J.H."/>
            <person name="Phillips P.C."/>
        </authorList>
    </citation>
    <scope>NUCLEOTIDE SEQUENCE [LARGE SCALE GENOMIC DNA]</scope>
    <source>
        <strain evidence="3 4">PX506</strain>
        <tissue evidence="3">Whole organism</tissue>
    </source>
</reference>
<name>A0A6A5GA11_CAERE</name>
<feature type="domain" description="BPTI/Kunitz inhibitor" evidence="2">
    <location>
        <begin position="26"/>
        <end position="79"/>
    </location>
</feature>
<dbReference type="SMART" id="SM00131">
    <property type="entry name" value="KU"/>
    <property type="match status" value="2"/>
</dbReference>
<dbReference type="InterPro" id="IPR036880">
    <property type="entry name" value="Kunitz_BPTI_sf"/>
</dbReference>
<evidence type="ECO:0000259" key="2">
    <source>
        <dbReference type="PROSITE" id="PS50279"/>
    </source>
</evidence>
<dbReference type="CTD" id="9811959"/>
<keyword evidence="1" id="KW-0732">Signal</keyword>
<dbReference type="GO" id="GO:0004867">
    <property type="term" value="F:serine-type endopeptidase inhibitor activity"/>
    <property type="evidence" value="ECO:0007669"/>
    <property type="project" value="InterPro"/>
</dbReference>
<feature type="chain" id="PRO_5025358353" description="BPTI/Kunitz inhibitor domain-containing protein" evidence="1">
    <location>
        <begin position="18"/>
        <end position="323"/>
    </location>
</feature>